<dbReference type="InterPro" id="IPR041118">
    <property type="entry name" value="Rx_N"/>
</dbReference>
<evidence type="ECO:0000256" key="4">
    <source>
        <dbReference type="ARBA" id="ARBA00022840"/>
    </source>
</evidence>
<evidence type="ECO:0000256" key="5">
    <source>
        <dbReference type="SAM" id="Coils"/>
    </source>
</evidence>
<proteinExistence type="predicted"/>
<evidence type="ECO:0000256" key="1">
    <source>
        <dbReference type="ARBA" id="ARBA00022737"/>
    </source>
</evidence>
<evidence type="ECO:0000313" key="8">
    <source>
        <dbReference type="Proteomes" id="UP000823749"/>
    </source>
</evidence>
<dbReference type="InterPro" id="IPR038005">
    <property type="entry name" value="RX-like_CC"/>
</dbReference>
<dbReference type="GO" id="GO:0005524">
    <property type="term" value="F:ATP binding"/>
    <property type="evidence" value="ECO:0007669"/>
    <property type="project" value="UniProtKB-KW"/>
</dbReference>
<evidence type="ECO:0000256" key="2">
    <source>
        <dbReference type="ARBA" id="ARBA00022741"/>
    </source>
</evidence>
<gene>
    <name evidence="7" type="ORF">RHGRI_034753</name>
</gene>
<sequence>MGDTAVDFFLKTLQQLITSSNLGVIIDEKHQLQSLEEEIKYLRGFLKITEKKRNEHSEVMKLVTQIRDVVSEAENIVELFVALAFKADHASDSLREHDQDQLSLDLESVKKEIKTLTTEVKQIYDNNMYDMNGATVKKPKHSSSGSGDNQVLICYCGEPAPLRTSNIPPWEDGFMGVEGFRRRNASSSCGLTFYLVIAEGVSCCRSLTS</sequence>
<feature type="coiled-coil region" evidence="5">
    <location>
        <begin position="99"/>
        <end position="126"/>
    </location>
</feature>
<reference evidence="7" key="1">
    <citation type="submission" date="2020-08" db="EMBL/GenBank/DDBJ databases">
        <title>Plant Genome Project.</title>
        <authorList>
            <person name="Zhang R.-G."/>
        </authorList>
    </citation>
    <scope>NUCLEOTIDE SEQUENCE</scope>
    <source>
        <strain evidence="7">WSP0</strain>
        <tissue evidence="7">Leaf</tissue>
    </source>
</reference>
<evidence type="ECO:0000313" key="7">
    <source>
        <dbReference type="EMBL" id="KAG5522710.1"/>
    </source>
</evidence>
<keyword evidence="2" id="KW-0547">Nucleotide-binding</keyword>
<dbReference type="EMBL" id="JACTNZ010000012">
    <property type="protein sequence ID" value="KAG5522710.1"/>
    <property type="molecule type" value="Genomic_DNA"/>
</dbReference>
<dbReference type="Proteomes" id="UP000823749">
    <property type="component" value="Chromosome 12"/>
</dbReference>
<keyword evidence="8" id="KW-1185">Reference proteome</keyword>
<keyword evidence="3" id="KW-0611">Plant defense</keyword>
<keyword evidence="1" id="KW-0677">Repeat</keyword>
<dbReference type="CDD" id="cd14798">
    <property type="entry name" value="RX-CC_like"/>
    <property type="match status" value="1"/>
</dbReference>
<comment type="caution">
    <text evidence="7">The sequence shown here is derived from an EMBL/GenBank/DDBJ whole genome shotgun (WGS) entry which is preliminary data.</text>
</comment>
<evidence type="ECO:0000256" key="3">
    <source>
        <dbReference type="ARBA" id="ARBA00022821"/>
    </source>
</evidence>
<keyword evidence="5" id="KW-0175">Coiled coil</keyword>
<accession>A0AAV6I4N8</accession>
<organism evidence="7 8">
    <name type="scientific">Rhododendron griersonianum</name>
    <dbReference type="NCBI Taxonomy" id="479676"/>
    <lineage>
        <taxon>Eukaryota</taxon>
        <taxon>Viridiplantae</taxon>
        <taxon>Streptophyta</taxon>
        <taxon>Embryophyta</taxon>
        <taxon>Tracheophyta</taxon>
        <taxon>Spermatophyta</taxon>
        <taxon>Magnoliopsida</taxon>
        <taxon>eudicotyledons</taxon>
        <taxon>Gunneridae</taxon>
        <taxon>Pentapetalae</taxon>
        <taxon>asterids</taxon>
        <taxon>Ericales</taxon>
        <taxon>Ericaceae</taxon>
        <taxon>Ericoideae</taxon>
        <taxon>Rhodoreae</taxon>
        <taxon>Rhododendron</taxon>
    </lineage>
</organism>
<dbReference type="Gene3D" id="1.20.5.4130">
    <property type="match status" value="1"/>
</dbReference>
<dbReference type="GO" id="GO:0006952">
    <property type="term" value="P:defense response"/>
    <property type="evidence" value="ECO:0007669"/>
    <property type="project" value="UniProtKB-KW"/>
</dbReference>
<name>A0AAV6I4N8_9ERIC</name>
<keyword evidence="4" id="KW-0067">ATP-binding</keyword>
<dbReference type="Pfam" id="PF18052">
    <property type="entry name" value="Rx_N"/>
    <property type="match status" value="1"/>
</dbReference>
<protein>
    <recommendedName>
        <fullName evidence="6">Disease resistance N-terminal domain-containing protein</fullName>
    </recommendedName>
</protein>
<dbReference type="AlphaFoldDB" id="A0AAV6I4N8"/>
<evidence type="ECO:0000259" key="6">
    <source>
        <dbReference type="Pfam" id="PF18052"/>
    </source>
</evidence>
<feature type="domain" description="Disease resistance N-terminal" evidence="6">
    <location>
        <begin position="5"/>
        <end position="89"/>
    </location>
</feature>